<organism evidence="2 3">
    <name type="scientific">Peronospora matthiolae</name>
    <dbReference type="NCBI Taxonomy" id="2874970"/>
    <lineage>
        <taxon>Eukaryota</taxon>
        <taxon>Sar</taxon>
        <taxon>Stramenopiles</taxon>
        <taxon>Oomycota</taxon>
        <taxon>Peronosporomycetes</taxon>
        <taxon>Peronosporales</taxon>
        <taxon>Peronosporaceae</taxon>
        <taxon>Peronospora</taxon>
    </lineage>
</organism>
<protein>
    <submittedName>
        <fullName evidence="2">Uncharacterized protein</fullName>
    </submittedName>
</protein>
<accession>A0AAV1UXE6</accession>
<evidence type="ECO:0000256" key="1">
    <source>
        <dbReference type="SAM" id="MobiDB-lite"/>
    </source>
</evidence>
<evidence type="ECO:0000313" key="3">
    <source>
        <dbReference type="Proteomes" id="UP001162060"/>
    </source>
</evidence>
<reference evidence="2" key="1">
    <citation type="submission" date="2024-01" db="EMBL/GenBank/DDBJ databases">
        <authorList>
            <person name="Webb A."/>
        </authorList>
    </citation>
    <scope>NUCLEOTIDE SEQUENCE</scope>
    <source>
        <strain evidence="2">Pm1</strain>
    </source>
</reference>
<comment type="caution">
    <text evidence="2">The sequence shown here is derived from an EMBL/GenBank/DDBJ whole genome shotgun (WGS) entry which is preliminary data.</text>
</comment>
<dbReference type="EMBL" id="CAKLBY020000231">
    <property type="protein sequence ID" value="CAK7938482.1"/>
    <property type="molecule type" value="Genomic_DNA"/>
</dbReference>
<dbReference type="Proteomes" id="UP001162060">
    <property type="component" value="Unassembled WGS sequence"/>
</dbReference>
<gene>
    <name evidence="2" type="ORF">PM001_LOCUS23632</name>
</gene>
<feature type="region of interest" description="Disordered" evidence="1">
    <location>
        <begin position="1"/>
        <end position="38"/>
    </location>
</feature>
<name>A0AAV1UXE6_9STRA</name>
<evidence type="ECO:0000313" key="2">
    <source>
        <dbReference type="EMBL" id="CAK7938482.1"/>
    </source>
</evidence>
<proteinExistence type="predicted"/>
<dbReference type="AlphaFoldDB" id="A0AAV1UXE6"/>
<feature type="compositionally biased region" description="Basic residues" evidence="1">
    <location>
        <begin position="14"/>
        <end position="26"/>
    </location>
</feature>
<sequence length="99" mass="10555">MVLALTKKANGVLPKHRKTKNKRSSRGKSTAANDASGKAAAVSSTRDFVSATNDVKLLGEKTGSSTAAQVGISCTTSRCYSSRSHETTRSQWRTGRCCF</sequence>